<reference evidence="1 2" key="1">
    <citation type="submission" date="2016-08" db="EMBL/GenBank/DDBJ databases">
        <title>Genome sequence of Clavibacter michiganensis spp strain CFBP8017.</title>
        <authorList>
            <person name="Thapa S.P."/>
            <person name="Coaker G."/>
            <person name="Jacques M.-A."/>
        </authorList>
    </citation>
    <scope>NUCLEOTIDE SEQUENCE [LARGE SCALE GENOMIC DNA]</scope>
    <source>
        <strain evidence="1">CFBP8017</strain>
    </source>
</reference>
<dbReference type="Gene3D" id="3.40.50.1000">
    <property type="entry name" value="HAD superfamily/HAD-like"/>
    <property type="match status" value="1"/>
</dbReference>
<comment type="caution">
    <text evidence="1">The sequence shown here is derived from an EMBL/GenBank/DDBJ whole genome shotgun (WGS) entry which is preliminary data.</text>
</comment>
<evidence type="ECO:0000313" key="1">
    <source>
        <dbReference type="EMBL" id="OUE25900.1"/>
    </source>
</evidence>
<protein>
    <recommendedName>
        <fullName evidence="3">Hydrolase</fullName>
    </recommendedName>
</protein>
<dbReference type="Proteomes" id="UP000195011">
    <property type="component" value="Unassembled WGS sequence"/>
</dbReference>
<evidence type="ECO:0000313" key="2">
    <source>
        <dbReference type="Proteomes" id="UP000195011"/>
    </source>
</evidence>
<dbReference type="InterPro" id="IPR023214">
    <property type="entry name" value="HAD_sf"/>
</dbReference>
<gene>
    <name evidence="1" type="ORF">BFL36_04620</name>
</gene>
<dbReference type="EMBL" id="MDJY01000025">
    <property type="protein sequence ID" value="OUE25900.1"/>
    <property type="molecule type" value="Genomic_DNA"/>
</dbReference>
<evidence type="ECO:0008006" key="3">
    <source>
        <dbReference type="Google" id="ProtNLM"/>
    </source>
</evidence>
<dbReference type="AlphaFoldDB" id="A0A251YNT6"/>
<accession>A0A251YNT6</accession>
<dbReference type="RefSeq" id="WP_086516828.1">
    <property type="nucleotide sequence ID" value="NZ_MDJY01000025.1"/>
</dbReference>
<sequence>MTIPGRTLVFDFDGTVSLGDGPVLRYAHHVAETLPGDDARTRFAASITAGLREVGRPGGAIDGYALVQGLAARHDVPERLLSAAFLASRAELGGPHAPVVAPAGLGCFLRGLEGRAIRVLVTNSPAVRIPEALAALGITGAFDEVVTGAGKPAGLGAILDRLDPGPAAGPPADRLLSVGDLWVNDLEPAHARGFRTALVGPAASADDRPTYRAATVAGLYADIRAWLDRAPAPASSSLAAPHGKQMHA</sequence>
<dbReference type="SUPFAM" id="SSF56784">
    <property type="entry name" value="HAD-like"/>
    <property type="match status" value="1"/>
</dbReference>
<dbReference type="InterPro" id="IPR036412">
    <property type="entry name" value="HAD-like_sf"/>
</dbReference>
<proteinExistence type="predicted"/>
<organism evidence="1 2">
    <name type="scientific">Clavibacter michiganensis</name>
    <dbReference type="NCBI Taxonomy" id="28447"/>
    <lineage>
        <taxon>Bacteria</taxon>
        <taxon>Bacillati</taxon>
        <taxon>Actinomycetota</taxon>
        <taxon>Actinomycetes</taxon>
        <taxon>Micrococcales</taxon>
        <taxon>Microbacteriaceae</taxon>
        <taxon>Clavibacter</taxon>
    </lineage>
</organism>
<name>A0A251YNT6_9MICO</name>